<dbReference type="InterPro" id="IPR011004">
    <property type="entry name" value="Trimer_LpxA-like_sf"/>
</dbReference>
<name>A0A845BEP4_9PROT</name>
<feature type="region of interest" description="Disordered" evidence="1">
    <location>
        <begin position="73"/>
        <end position="164"/>
    </location>
</feature>
<accession>A0A845BEP4</accession>
<evidence type="ECO:0008006" key="4">
    <source>
        <dbReference type="Google" id="ProtNLM"/>
    </source>
</evidence>
<evidence type="ECO:0000313" key="2">
    <source>
        <dbReference type="EMBL" id="MXP63807.1"/>
    </source>
</evidence>
<proteinExistence type="predicted"/>
<dbReference type="PANTHER" id="PTHR23416">
    <property type="entry name" value="SIALIC ACID SYNTHASE-RELATED"/>
    <property type="match status" value="1"/>
</dbReference>
<dbReference type="CDD" id="cd04647">
    <property type="entry name" value="LbH_MAT_like"/>
    <property type="match status" value="1"/>
</dbReference>
<dbReference type="Gene3D" id="2.160.10.10">
    <property type="entry name" value="Hexapeptide repeat proteins"/>
    <property type="match status" value="1"/>
</dbReference>
<organism evidence="2 3">
    <name type="scientific">Teichococcus coralli</name>
    <dbReference type="NCBI Taxonomy" id="2545983"/>
    <lineage>
        <taxon>Bacteria</taxon>
        <taxon>Pseudomonadati</taxon>
        <taxon>Pseudomonadota</taxon>
        <taxon>Alphaproteobacteria</taxon>
        <taxon>Acetobacterales</taxon>
        <taxon>Roseomonadaceae</taxon>
        <taxon>Roseomonas</taxon>
    </lineage>
</organism>
<evidence type="ECO:0000313" key="3">
    <source>
        <dbReference type="Proteomes" id="UP000460715"/>
    </source>
</evidence>
<dbReference type="Proteomes" id="UP000460715">
    <property type="component" value="Unassembled WGS sequence"/>
</dbReference>
<sequence>MRSGNSRTQTRSRSSTRAAQVRMMGCKHASPVSVLQCRTTVSLSQQTDGCAVGMSGAGLQSCHTGRVLHRRRRTRPLGLLRSDTGNAAPRLRSVGREVREQAEAMRRDAVRRSAARGDHGSTRNAGHPDQGRHGGAGARAERRASAPAGGTGGERPRALPPGAGFGMKAAMQLLSPDEAMSLLRAHPRLRAATALDRPGFSLPGFPGPVARCVLGSAPPPELTALGLRVEGTMEGNALLFDPATPFAAGLRLRFIGRGARNNLLVLGPAPRVRADLAVSGADNCLVLGDTEGKVALRLTVRGDNCLFLAGAGMSANEANILLQGEGRSIVIGDDCMASSGVAIRNSDSHAIIDLEAAEQVNPPRDVEIGEHVWLANGAVVLKGVRIGAGCIVAARALVSRDLPPCCLGAGMPARVIRRGVTWSRRLTPSRAEIAALVKRFEARSGSAAAEQLPRGGGVGGDLGL</sequence>
<gene>
    <name evidence="2" type="ORF">E0493_10645</name>
</gene>
<feature type="compositionally biased region" description="Basic and acidic residues" evidence="1">
    <location>
        <begin position="94"/>
        <end position="121"/>
    </location>
</feature>
<dbReference type="Pfam" id="PF00132">
    <property type="entry name" value="Hexapep"/>
    <property type="match status" value="1"/>
</dbReference>
<evidence type="ECO:0000256" key="1">
    <source>
        <dbReference type="SAM" id="MobiDB-lite"/>
    </source>
</evidence>
<keyword evidence="3" id="KW-1185">Reference proteome</keyword>
<comment type="caution">
    <text evidence="2">The sequence shown here is derived from an EMBL/GenBank/DDBJ whole genome shotgun (WGS) entry which is preliminary data.</text>
</comment>
<dbReference type="InterPro" id="IPR001451">
    <property type="entry name" value="Hexapep"/>
</dbReference>
<protein>
    <recommendedName>
        <fullName evidence="4">Acyltransferase</fullName>
    </recommendedName>
</protein>
<dbReference type="AlphaFoldDB" id="A0A845BEP4"/>
<reference evidence="2 3" key="1">
    <citation type="submission" date="2019-03" db="EMBL/GenBank/DDBJ databases">
        <title>Roseomonas sp. a novel Roseomonas species isolated from Sea whip Gorgonian.</title>
        <authorList>
            <person name="Li F."/>
            <person name="Pan X."/>
            <person name="Huang S."/>
            <person name="Li Z."/>
            <person name="Meng B."/>
        </authorList>
    </citation>
    <scope>NUCLEOTIDE SEQUENCE [LARGE SCALE GENOMIC DNA]</scope>
    <source>
        <strain evidence="2 3">M0104</strain>
    </source>
</reference>
<dbReference type="PANTHER" id="PTHR23416:SF78">
    <property type="entry name" value="LIPOPOLYSACCHARIDE BIOSYNTHESIS O-ACETYL TRANSFERASE WBBJ-RELATED"/>
    <property type="match status" value="1"/>
</dbReference>
<dbReference type="SUPFAM" id="SSF51161">
    <property type="entry name" value="Trimeric LpxA-like enzymes"/>
    <property type="match status" value="1"/>
</dbReference>
<dbReference type="InterPro" id="IPR051159">
    <property type="entry name" value="Hexapeptide_acetyltransf"/>
</dbReference>
<dbReference type="EMBL" id="SNVJ01000007">
    <property type="protein sequence ID" value="MXP63807.1"/>
    <property type="molecule type" value="Genomic_DNA"/>
</dbReference>